<proteinExistence type="predicted"/>
<dbReference type="EMBL" id="CM034387">
    <property type="protein sequence ID" value="KAJ0183778.1"/>
    <property type="molecule type" value="Genomic_DNA"/>
</dbReference>
<sequence length="1296" mass="147431">MEASASPKVDNNVNETCNFFFKIDNTAFLTPTKQNRTVIKYTKLPAYDLDSKVSWTQNSCTLQPRLRRIIGLDGDNVSTSRSLHFNLAIPANVITTGITKRKFVTISEDEEYDLHPRFRDDSKTSSLFKTSNRSVEANLKKEKQPAQRISSRLNNIPKSSKDPKQSAKMNNLFIKKDLNLWKTCSKTKSSNVTRLEQHENRNLRGQELNHNHNSKVSYLPSKVKTASNSKNSTTASKSEKEINITKHKVNEQAGKTNILTKKLSDKAYTNKISPHNKGKEIFFKDNHVDNKSVIVIHVPIDDNINKKKLKDVSLKKIQGITEDTIKIDSGTDMVKVKYLKDTCIGTEPPLKTIDQATEINQFDFKNICNCRNTEMQTEVFRDTFDSLDIPNVTLTKDKSEYKNELIHMQSKSLPNLQMPSLRITSDKEKNLSDISASVCKNTSSYIIRRSTVTYTTKQEINFQVVNSNTVSNHSPSPLSYPLNVMSVFKREIKNRDTKHIFDTGDTYKPKYKAELMNKKSLDELNSFNCSYTFNSNKLMKPSDIISTIRVNNGLLQNDNFCEQFQRELHFIDSFFESLQYLENSSLSNKRFPNSKMDKFVSNSTLFDTEFEERNSDYGHLLAKLENGANIDDTETMASKSLCLLNLLIQDEQRRAKNLLFVLKMREDALKDFTKSQILWLENKKKHDTNNTAISILKKKQRGALLKLQHECGEMQRMRKTLLALSEKRKIALMKTKKNIELRLKNDINVEQIILGKKKLKRNTMQTPERPVAPLKCFDLSSSGCEEYTTSRHNSDTCKQMPEVCVPLSYSTVKSAEKCIQTGDDSIIGSLLGETTDTAAENFVVVDGGYLNILFHNLSLPQIFSSGKQYEVNEEALKNIVTSSNSSCSDFNDTELVEKLMDQIKNRNLDRSSSPSTARSLIDEFDQYYKVFNDDEKSSVLANLDYNQSSVVYELKDTLVQANDSKHEQYRIEDQIIHKEETKPIPDNVYDANQLFECDYSLNTNDSNIENVEVVRNLLPTGPLPVPAGEAATSDCKPVDDPTWPLAKSSATSNSTDSCSFSSQLLCGSAPSSLLSMSSTVHSEAEELRRQQLAIEREIKVLEQQQCRLLIVREIPDKPPPPYTPPSDSRVPKPPRMFNADENINDKIHKVIVDPSNANIDPTDAFDIFIQDFCHESVEKQKLEQSDKPWDACNLLPQKSPFDNNKLVQKTSSQLLEVLTGVAPVVVSSVGTRRSDHIDDILFSEWRRCEPEWTNLQGDEAVVKNQVFESIFQKILTETIDEYKRIVHNSALSEKNN</sequence>
<reference evidence="1 2" key="1">
    <citation type="journal article" date="2021" name="Front. Genet.">
        <title>Chromosome-Level Genome Assembly Reveals Significant Gene Expansion in the Toll and IMD Signaling Pathways of Dendrolimus kikuchii.</title>
        <authorList>
            <person name="Zhou J."/>
            <person name="Wu P."/>
            <person name="Xiong Z."/>
            <person name="Liu N."/>
            <person name="Zhao N."/>
            <person name="Ji M."/>
            <person name="Qiu Y."/>
            <person name="Yang B."/>
        </authorList>
    </citation>
    <scope>NUCLEOTIDE SEQUENCE [LARGE SCALE GENOMIC DNA]</scope>
    <source>
        <strain evidence="1">Ann1</strain>
    </source>
</reference>
<organism evidence="1 2">
    <name type="scientific">Dendrolimus kikuchii</name>
    <dbReference type="NCBI Taxonomy" id="765133"/>
    <lineage>
        <taxon>Eukaryota</taxon>
        <taxon>Metazoa</taxon>
        <taxon>Ecdysozoa</taxon>
        <taxon>Arthropoda</taxon>
        <taxon>Hexapoda</taxon>
        <taxon>Insecta</taxon>
        <taxon>Pterygota</taxon>
        <taxon>Neoptera</taxon>
        <taxon>Endopterygota</taxon>
        <taxon>Lepidoptera</taxon>
        <taxon>Glossata</taxon>
        <taxon>Ditrysia</taxon>
        <taxon>Bombycoidea</taxon>
        <taxon>Lasiocampidae</taxon>
        <taxon>Dendrolimus</taxon>
    </lineage>
</organism>
<name>A0ACC1DJD4_9NEOP</name>
<gene>
    <name evidence="1" type="ORF">K1T71_000201</name>
</gene>
<protein>
    <submittedName>
        <fullName evidence="1">Uncharacterized protein</fullName>
    </submittedName>
</protein>
<accession>A0ACC1DJD4</accession>
<keyword evidence="2" id="KW-1185">Reference proteome</keyword>
<evidence type="ECO:0000313" key="2">
    <source>
        <dbReference type="Proteomes" id="UP000824533"/>
    </source>
</evidence>
<dbReference type="Proteomes" id="UP000824533">
    <property type="component" value="Linkage Group LG01"/>
</dbReference>
<comment type="caution">
    <text evidence="1">The sequence shown here is derived from an EMBL/GenBank/DDBJ whole genome shotgun (WGS) entry which is preliminary data.</text>
</comment>
<evidence type="ECO:0000313" key="1">
    <source>
        <dbReference type="EMBL" id="KAJ0183778.1"/>
    </source>
</evidence>